<sequence>MFESLKNIRIKDMIPEIEKSLNDQVRYEATASAQYLSMACWADVNGYNGIADFFYTQSEEERVHMTKLVKFINERSGQAVIPAIEKPRDDFKSLRELFEIFLESEEFVTAQINNVIFQCLEHKDYNVHNFMQWYVAEQLEEEAVARTLLDKLKIIGEDKSGHYLFDRDINTFQIGDKQEE</sequence>
<dbReference type="EMBL" id="BAAAGE010000003">
    <property type="protein sequence ID" value="GAA0726889.1"/>
    <property type="molecule type" value="Genomic_DNA"/>
</dbReference>
<dbReference type="InterPro" id="IPR008331">
    <property type="entry name" value="Ferritin_DPS_dom"/>
</dbReference>
<dbReference type="InterPro" id="IPR041719">
    <property type="entry name" value="Ferritin_prok"/>
</dbReference>
<dbReference type="InterPro" id="IPR001519">
    <property type="entry name" value="Ferritin"/>
</dbReference>
<keyword evidence="2 6" id="KW-0409">Iron storage</keyword>
<keyword evidence="5 6" id="KW-0408">Iron</keyword>
<evidence type="ECO:0000256" key="5">
    <source>
        <dbReference type="ARBA" id="ARBA00023004"/>
    </source>
</evidence>
<dbReference type="PROSITE" id="PS50905">
    <property type="entry name" value="FERRITIN_LIKE"/>
    <property type="match status" value="1"/>
</dbReference>
<keyword evidence="9" id="KW-1185">Reference proteome</keyword>
<evidence type="ECO:0000259" key="7">
    <source>
        <dbReference type="PROSITE" id="PS50905"/>
    </source>
</evidence>
<dbReference type="InterPro" id="IPR009040">
    <property type="entry name" value="Ferritin-like_diiron"/>
</dbReference>
<dbReference type="CDD" id="cd01055">
    <property type="entry name" value="Nonheme_Ferritin"/>
    <property type="match status" value="1"/>
</dbReference>
<dbReference type="PANTHER" id="PTHR11431:SF127">
    <property type="entry name" value="BACTERIAL NON-HEME FERRITIN"/>
    <property type="match status" value="1"/>
</dbReference>
<comment type="subcellular location">
    <subcellularLocation>
        <location evidence="6">Cytoplasm</location>
    </subcellularLocation>
</comment>
<comment type="similarity">
    <text evidence="1 6">Belongs to the ferritin family. Prokaryotic subfamily.</text>
</comment>
<comment type="catalytic activity">
    <reaction evidence="6">
        <text>4 Fe(2+) + O2 + 6 H2O = 4 iron(III) oxide-hydroxide + 12 H(+)</text>
        <dbReference type="Rhea" id="RHEA:11972"/>
        <dbReference type="ChEBI" id="CHEBI:15377"/>
        <dbReference type="ChEBI" id="CHEBI:15378"/>
        <dbReference type="ChEBI" id="CHEBI:15379"/>
        <dbReference type="ChEBI" id="CHEBI:29033"/>
        <dbReference type="ChEBI" id="CHEBI:78619"/>
        <dbReference type="EC" id="1.16.3.2"/>
    </reaction>
</comment>
<keyword evidence="6" id="KW-0963">Cytoplasm</keyword>
<keyword evidence="4" id="KW-0560">Oxidoreductase</keyword>
<evidence type="ECO:0000313" key="8">
    <source>
        <dbReference type="EMBL" id="GAA0726889.1"/>
    </source>
</evidence>
<dbReference type="Pfam" id="PF00210">
    <property type="entry name" value="Ferritin"/>
    <property type="match status" value="1"/>
</dbReference>
<organism evidence="8 9">
    <name type="scientific">Aquimarina litoralis</name>
    <dbReference type="NCBI Taxonomy" id="584605"/>
    <lineage>
        <taxon>Bacteria</taxon>
        <taxon>Pseudomonadati</taxon>
        <taxon>Bacteroidota</taxon>
        <taxon>Flavobacteriia</taxon>
        <taxon>Flavobacteriales</taxon>
        <taxon>Flavobacteriaceae</taxon>
        <taxon>Aquimarina</taxon>
    </lineage>
</organism>
<evidence type="ECO:0000256" key="3">
    <source>
        <dbReference type="ARBA" id="ARBA00022723"/>
    </source>
</evidence>
<dbReference type="InterPro" id="IPR012347">
    <property type="entry name" value="Ferritin-like"/>
</dbReference>
<dbReference type="PANTHER" id="PTHR11431">
    <property type="entry name" value="FERRITIN"/>
    <property type="match status" value="1"/>
</dbReference>
<comment type="function">
    <text evidence="6">Iron-storage protein.</text>
</comment>
<evidence type="ECO:0000256" key="2">
    <source>
        <dbReference type="ARBA" id="ARBA00022434"/>
    </source>
</evidence>
<protein>
    <recommendedName>
        <fullName evidence="6">Ferritin</fullName>
        <ecNumber evidence="6">1.16.3.2</ecNumber>
    </recommendedName>
</protein>
<accession>A0ABP3UCL8</accession>
<keyword evidence="3 6" id="KW-0479">Metal-binding</keyword>
<dbReference type="SUPFAM" id="SSF47240">
    <property type="entry name" value="Ferritin-like"/>
    <property type="match status" value="1"/>
</dbReference>
<dbReference type="InterPro" id="IPR009078">
    <property type="entry name" value="Ferritin-like_SF"/>
</dbReference>
<evidence type="ECO:0000256" key="1">
    <source>
        <dbReference type="ARBA" id="ARBA00006950"/>
    </source>
</evidence>
<reference evidence="9" key="1">
    <citation type="journal article" date="2019" name="Int. J. Syst. Evol. Microbiol.">
        <title>The Global Catalogue of Microorganisms (GCM) 10K type strain sequencing project: providing services to taxonomists for standard genome sequencing and annotation.</title>
        <authorList>
            <consortium name="The Broad Institute Genomics Platform"/>
            <consortium name="The Broad Institute Genome Sequencing Center for Infectious Disease"/>
            <person name="Wu L."/>
            <person name="Ma J."/>
        </authorList>
    </citation>
    <scope>NUCLEOTIDE SEQUENCE [LARGE SCALE GENOMIC DNA]</scope>
    <source>
        <strain evidence="9">JCM 15974</strain>
    </source>
</reference>
<comment type="caution">
    <text evidence="8">The sequence shown here is derived from an EMBL/GenBank/DDBJ whole genome shotgun (WGS) entry which is preliminary data.</text>
</comment>
<gene>
    <name evidence="8" type="primary">ftnA</name>
    <name evidence="8" type="ORF">GCM10009430_34400</name>
</gene>
<evidence type="ECO:0000256" key="4">
    <source>
        <dbReference type="ARBA" id="ARBA00023002"/>
    </source>
</evidence>
<proteinExistence type="inferred from homology"/>
<feature type="domain" description="Ferritin-like diiron" evidence="7">
    <location>
        <begin position="11"/>
        <end position="156"/>
    </location>
</feature>
<dbReference type="EC" id="1.16.3.2" evidence="6"/>
<dbReference type="Gene3D" id="1.20.1260.10">
    <property type="match status" value="1"/>
</dbReference>
<evidence type="ECO:0000313" key="9">
    <source>
        <dbReference type="Proteomes" id="UP001501758"/>
    </source>
</evidence>
<name>A0ABP3UCL8_9FLAO</name>
<evidence type="ECO:0000256" key="6">
    <source>
        <dbReference type="RuleBase" id="RU361145"/>
    </source>
</evidence>
<dbReference type="Proteomes" id="UP001501758">
    <property type="component" value="Unassembled WGS sequence"/>
</dbReference>